<keyword evidence="4" id="KW-1185">Reference proteome</keyword>
<dbReference type="AlphaFoldDB" id="A0ABD1CZB7"/>
<evidence type="ECO:0000313" key="4">
    <source>
        <dbReference type="Proteomes" id="UP001562425"/>
    </source>
</evidence>
<comment type="caution">
    <text evidence="3">The sequence shown here is derived from an EMBL/GenBank/DDBJ whole genome shotgun (WGS) entry which is preliminary data.</text>
</comment>
<sequence>MLRSPSWTTFFQSRRPDMPSFSRQWFVCFPASPCFGISSAFRKVILPAVARVPKSRPPGSGGPSSLYGGLPVELWLRGLLPPRHLQLARKQKNLQGAEMQVEAEPLKNVHHVCQYCLAV</sequence>
<accession>A0ABD1CZB7</accession>
<evidence type="ECO:0000313" key="1">
    <source>
        <dbReference type="EMBL" id="KAL1375547.1"/>
    </source>
</evidence>
<organism evidence="3 4">
    <name type="scientific">Culex pipiens pipiens</name>
    <name type="common">Northern house mosquito</name>
    <dbReference type="NCBI Taxonomy" id="38569"/>
    <lineage>
        <taxon>Eukaryota</taxon>
        <taxon>Metazoa</taxon>
        <taxon>Ecdysozoa</taxon>
        <taxon>Arthropoda</taxon>
        <taxon>Hexapoda</taxon>
        <taxon>Insecta</taxon>
        <taxon>Pterygota</taxon>
        <taxon>Neoptera</taxon>
        <taxon>Endopterygota</taxon>
        <taxon>Diptera</taxon>
        <taxon>Nematocera</taxon>
        <taxon>Culicoidea</taxon>
        <taxon>Culicidae</taxon>
        <taxon>Culicinae</taxon>
        <taxon>Culicini</taxon>
        <taxon>Culex</taxon>
        <taxon>Culex</taxon>
    </lineage>
</organism>
<dbReference type="EMBL" id="JBEHCU010009738">
    <property type="protein sequence ID" value="KAL1379337.1"/>
    <property type="molecule type" value="Genomic_DNA"/>
</dbReference>
<dbReference type="Proteomes" id="UP001562425">
    <property type="component" value="Unassembled WGS sequence"/>
</dbReference>
<gene>
    <name evidence="3" type="ORF">pipiens_013508</name>
    <name evidence="2" type="ORF">pipiens_014972</name>
    <name evidence="1" type="ORF">pipiens_017427</name>
</gene>
<protein>
    <submittedName>
        <fullName evidence="3">Uncharacterized protein</fullName>
    </submittedName>
</protein>
<evidence type="ECO:0000313" key="3">
    <source>
        <dbReference type="EMBL" id="KAL1381377.1"/>
    </source>
</evidence>
<dbReference type="EMBL" id="JBEHCU010012407">
    <property type="protein sequence ID" value="KAL1375547.1"/>
    <property type="molecule type" value="Genomic_DNA"/>
</dbReference>
<evidence type="ECO:0000313" key="2">
    <source>
        <dbReference type="EMBL" id="KAL1379337.1"/>
    </source>
</evidence>
<proteinExistence type="predicted"/>
<reference evidence="3 4" key="1">
    <citation type="submission" date="2024-05" db="EMBL/GenBank/DDBJ databases">
        <title>Culex pipiens pipiens assembly and annotation.</title>
        <authorList>
            <person name="Alout H."/>
            <person name="Durand T."/>
        </authorList>
    </citation>
    <scope>NUCLEOTIDE SEQUENCE [LARGE SCALE GENOMIC DNA]</scope>
    <source>
        <strain evidence="3">HA-2024</strain>
        <tissue evidence="3">Whole body</tissue>
    </source>
</reference>
<name>A0ABD1CZB7_CULPP</name>
<dbReference type="EMBL" id="JBEHCU010008655">
    <property type="protein sequence ID" value="KAL1381377.1"/>
    <property type="molecule type" value="Genomic_DNA"/>
</dbReference>